<gene>
    <name evidence="1" type="ORF">CP557_06915</name>
</gene>
<accession>A0A2A5QU14</accession>
<comment type="caution">
    <text evidence="1">The sequence shown here is derived from an EMBL/GenBank/DDBJ whole genome shotgun (WGS) entry which is preliminary data.</text>
</comment>
<proteinExistence type="predicted"/>
<organism evidence="1 2">
    <name type="scientific">Natrinema ejinorense</name>
    <dbReference type="NCBI Taxonomy" id="373386"/>
    <lineage>
        <taxon>Archaea</taxon>
        <taxon>Methanobacteriati</taxon>
        <taxon>Methanobacteriota</taxon>
        <taxon>Stenosarchaea group</taxon>
        <taxon>Halobacteria</taxon>
        <taxon>Halobacteriales</taxon>
        <taxon>Natrialbaceae</taxon>
        <taxon>Natrinema</taxon>
    </lineage>
</organism>
<dbReference type="Proteomes" id="UP000219689">
    <property type="component" value="Unassembled WGS sequence"/>
</dbReference>
<sequence>MRLDADWMVRADDRILEFLRDDGPHPPSKMEDDERIKFGAEYLGRRCRDYLEPHGLLKNLGNGVYAITEDGAAYLDGELDVSELEPRD</sequence>
<dbReference type="RefSeq" id="WP_097379240.1">
    <property type="nucleotide sequence ID" value="NZ_NXNI01000001.1"/>
</dbReference>
<evidence type="ECO:0000313" key="1">
    <source>
        <dbReference type="EMBL" id="PCR90294.1"/>
    </source>
</evidence>
<dbReference type="OrthoDB" id="285635at2157"/>
<name>A0A2A5QU14_9EURY</name>
<evidence type="ECO:0000313" key="2">
    <source>
        <dbReference type="Proteomes" id="UP000219689"/>
    </source>
</evidence>
<protein>
    <submittedName>
        <fullName evidence="1">Winged helix-turn-helix domain-containing protein</fullName>
    </submittedName>
</protein>
<dbReference type="InterPro" id="IPR036388">
    <property type="entry name" value="WH-like_DNA-bd_sf"/>
</dbReference>
<dbReference type="EMBL" id="NXNI01000001">
    <property type="protein sequence ID" value="PCR90294.1"/>
    <property type="molecule type" value="Genomic_DNA"/>
</dbReference>
<dbReference type="AlphaFoldDB" id="A0A2A5QU14"/>
<keyword evidence="2" id="KW-1185">Reference proteome</keyword>
<dbReference type="Gene3D" id="1.10.10.10">
    <property type="entry name" value="Winged helix-like DNA-binding domain superfamily/Winged helix DNA-binding domain"/>
    <property type="match status" value="1"/>
</dbReference>
<reference evidence="1 2" key="1">
    <citation type="submission" date="2017-09" db="EMBL/GenBank/DDBJ databases">
        <title>Genome sequences of Natrinema ejinorence JCM 13890T.</title>
        <authorList>
            <person name="Roh S.W."/>
            <person name="Kim Y.B."/>
            <person name="Kim J.Y."/>
        </authorList>
    </citation>
    <scope>NUCLEOTIDE SEQUENCE [LARGE SCALE GENOMIC DNA]</scope>
    <source>
        <strain evidence="1 2">JCM 13890</strain>
    </source>
</reference>